<proteinExistence type="inferred from homology"/>
<evidence type="ECO:0000256" key="1">
    <source>
        <dbReference type="ARBA" id="ARBA00010645"/>
    </source>
</evidence>
<dbReference type="Pfam" id="PF03658">
    <property type="entry name" value="Ub-RnfH"/>
    <property type="match status" value="1"/>
</dbReference>
<dbReference type="AlphaFoldDB" id="A0A1Q2SNX4"/>
<gene>
    <name evidence="3" type="ORF">TAO_1429</name>
</gene>
<dbReference type="Proteomes" id="UP000243679">
    <property type="component" value="Chromosome"/>
</dbReference>
<comment type="similarity">
    <text evidence="1 2">Belongs to the UPF0125 (RnfH) family.</text>
</comment>
<dbReference type="PANTHER" id="PTHR37483">
    <property type="entry name" value="UPF0125 PROTEIN RATB"/>
    <property type="match status" value="1"/>
</dbReference>
<accession>A0A1Q2SNX4</accession>
<dbReference type="InterPro" id="IPR005346">
    <property type="entry name" value="RnfH"/>
</dbReference>
<keyword evidence="4" id="KW-1185">Reference proteome</keyword>
<protein>
    <recommendedName>
        <fullName evidence="2">UPF0125 protein TAO_1429</fullName>
    </recommendedName>
</protein>
<dbReference type="SUPFAM" id="SSF54285">
    <property type="entry name" value="MoaD/ThiS"/>
    <property type="match status" value="1"/>
</dbReference>
<dbReference type="InterPro" id="IPR037021">
    <property type="entry name" value="RnfH_sf"/>
</dbReference>
<dbReference type="NCBIfam" id="NF002490">
    <property type="entry name" value="PRK01777.1"/>
    <property type="match status" value="1"/>
</dbReference>
<dbReference type="PANTHER" id="PTHR37483:SF1">
    <property type="entry name" value="UPF0125 PROTEIN RATB"/>
    <property type="match status" value="1"/>
</dbReference>
<dbReference type="KEGG" id="ntt:TAO_1429"/>
<dbReference type="EMBL" id="AP014836">
    <property type="protein sequence ID" value="BAW80799.1"/>
    <property type="molecule type" value="Genomic_DNA"/>
</dbReference>
<evidence type="ECO:0000313" key="4">
    <source>
        <dbReference type="Proteomes" id="UP000243679"/>
    </source>
</evidence>
<dbReference type="HAMAP" id="MF_00460">
    <property type="entry name" value="UPF0125_RnfH"/>
    <property type="match status" value="1"/>
</dbReference>
<evidence type="ECO:0000313" key="3">
    <source>
        <dbReference type="EMBL" id="BAW80799.1"/>
    </source>
</evidence>
<reference evidence="3 4" key="1">
    <citation type="journal article" date="2017" name="ISME J.">
        <title>An acid-tolerant ammonia-oxidizing ?-proteobacterium from soil.</title>
        <authorList>
            <person name="Hayatsu M."/>
            <person name="Tago K."/>
            <person name="Uchiyama I."/>
            <person name="Toyoda A."/>
            <person name="Wang Y."/>
            <person name="Shimomura Y."/>
            <person name="Okubo T."/>
            <person name="Kurisu F."/>
            <person name="Hirono Y."/>
            <person name="Nonaka K."/>
            <person name="Akiyama H."/>
            <person name="Itoh T."/>
            <person name="Takami H."/>
        </authorList>
    </citation>
    <scope>NUCLEOTIDE SEQUENCE [LARGE SCALE GENOMIC DNA]</scope>
    <source>
        <strain evidence="3 4">TAO100</strain>
    </source>
</reference>
<dbReference type="OrthoDB" id="9796575at2"/>
<organism evidence="3 4">
    <name type="scientific">Candidatus Nitrosoglobus terrae</name>
    <dbReference type="NCBI Taxonomy" id="1630141"/>
    <lineage>
        <taxon>Bacteria</taxon>
        <taxon>Pseudomonadati</taxon>
        <taxon>Pseudomonadota</taxon>
        <taxon>Gammaproteobacteria</taxon>
        <taxon>Chromatiales</taxon>
        <taxon>Chromatiaceae</taxon>
        <taxon>Candidatus Nitrosoglobus</taxon>
    </lineage>
</organism>
<dbReference type="Gene3D" id="3.10.20.280">
    <property type="entry name" value="RnfH-like"/>
    <property type="match status" value="1"/>
</dbReference>
<evidence type="ECO:0000256" key="2">
    <source>
        <dbReference type="HAMAP-Rule" id="MF_00460"/>
    </source>
</evidence>
<sequence length="95" mass="10673">MVSANMISVEVAYAHPSKQAILKIAVPENTTVEEAIQISNILKQFPEINLHKNGVGIFSKLTKLDAPLCHQDRIEIYRPLIADPKEIRRKRAAKV</sequence>
<dbReference type="InterPro" id="IPR016155">
    <property type="entry name" value="Mopterin_synth/thiamin_S_b"/>
</dbReference>
<name>A0A1Q2SNX4_9GAMM</name>